<evidence type="ECO:0000313" key="1">
    <source>
        <dbReference type="EMBL" id="AFL86772.1"/>
    </source>
</evidence>
<dbReference type="AlphaFoldDB" id="I3ZC04"/>
<dbReference type="PATRIC" id="fig|926566.3.peg.425"/>
<sequence length="210" mass="23276">MRGSDGHERPGADLLSEWTAECGADDPVLVVPWSSPDGALHWVDLREDPYALDDIEEANDHPALLAALRALNGPRSPVFTAKCDVWSMDADELEAAQMDLMVEDAVATAGMVCYIDMVWRERTVFASRHRMEQMLYRLDRMAVELPYSLAQAEYVLRPAVVELEGAVGEGFAVTLYVKAVGVDETEAAERWDEALRAVTALLRAKELLGR</sequence>
<evidence type="ECO:0000313" key="2">
    <source>
        <dbReference type="Proteomes" id="UP000006056"/>
    </source>
</evidence>
<name>I3ZC04_TERRK</name>
<dbReference type="Proteomes" id="UP000006056">
    <property type="component" value="Chromosome"/>
</dbReference>
<dbReference type="EMBL" id="CP003379">
    <property type="protein sequence ID" value="AFL86772.1"/>
    <property type="molecule type" value="Genomic_DNA"/>
</dbReference>
<keyword evidence="2" id="KW-1185">Reference proteome</keyword>
<dbReference type="KEGG" id="trs:Terro_0426"/>
<gene>
    <name evidence="1" type="ordered locus">Terro_0426</name>
</gene>
<proteinExistence type="predicted"/>
<accession>I3ZC04</accession>
<dbReference type="eggNOG" id="ENOG5032RFX">
    <property type="taxonomic scope" value="Bacteria"/>
</dbReference>
<reference evidence="1 2" key="1">
    <citation type="submission" date="2012-06" db="EMBL/GenBank/DDBJ databases">
        <title>Complete genome of Terriglobus roseus DSM 18391.</title>
        <authorList>
            <consortium name="US DOE Joint Genome Institute (JGI-PGF)"/>
            <person name="Lucas S."/>
            <person name="Copeland A."/>
            <person name="Lapidus A."/>
            <person name="Glavina del Rio T."/>
            <person name="Dalin E."/>
            <person name="Tice H."/>
            <person name="Bruce D."/>
            <person name="Goodwin L."/>
            <person name="Pitluck S."/>
            <person name="Peters L."/>
            <person name="Mikhailova N."/>
            <person name="Munk A.C.C."/>
            <person name="Kyrpides N."/>
            <person name="Mavromatis K."/>
            <person name="Ivanova N."/>
            <person name="Brettin T."/>
            <person name="Detter J.C."/>
            <person name="Han C."/>
            <person name="Larimer F."/>
            <person name="Land M."/>
            <person name="Hauser L."/>
            <person name="Markowitz V."/>
            <person name="Cheng J.-F."/>
            <person name="Hugenholtz P."/>
            <person name="Woyke T."/>
            <person name="Wu D."/>
            <person name="Brambilla E."/>
            <person name="Klenk H.-P."/>
            <person name="Eisen J.A."/>
        </authorList>
    </citation>
    <scope>NUCLEOTIDE SEQUENCE [LARGE SCALE GENOMIC DNA]</scope>
    <source>
        <strain evidence="2">DSM 18391 / NRRL B-41598 / KBS 63</strain>
    </source>
</reference>
<protein>
    <submittedName>
        <fullName evidence="1">Uncharacterized protein</fullName>
    </submittedName>
</protein>
<dbReference type="STRING" id="926566.Terro_0426"/>
<dbReference type="HOGENOM" id="CLU_1324839_0_0_0"/>
<organism evidence="1 2">
    <name type="scientific">Terriglobus roseus (strain DSM 18391 / NRRL B-41598 / KBS 63)</name>
    <dbReference type="NCBI Taxonomy" id="926566"/>
    <lineage>
        <taxon>Bacteria</taxon>
        <taxon>Pseudomonadati</taxon>
        <taxon>Acidobacteriota</taxon>
        <taxon>Terriglobia</taxon>
        <taxon>Terriglobales</taxon>
        <taxon>Acidobacteriaceae</taxon>
        <taxon>Terriglobus</taxon>
    </lineage>
</organism>